<dbReference type="GO" id="GO:0032196">
    <property type="term" value="P:transposition"/>
    <property type="evidence" value="ECO:0007669"/>
    <property type="project" value="UniProtKB-KW"/>
</dbReference>
<evidence type="ECO:0000313" key="11">
    <source>
        <dbReference type="Proteomes" id="UP000197679"/>
    </source>
</evidence>
<dbReference type="AlphaFoldDB" id="A0A218NNK6"/>
<dbReference type="Pfam" id="PF01385">
    <property type="entry name" value="OrfB_IS605"/>
    <property type="match status" value="1"/>
</dbReference>
<dbReference type="EMBL" id="CP019964">
    <property type="protein sequence ID" value="ASI14060.1"/>
    <property type="molecule type" value="Genomic_DNA"/>
</dbReference>
<evidence type="ECO:0000259" key="7">
    <source>
        <dbReference type="Pfam" id="PF01385"/>
    </source>
</evidence>
<comment type="similarity">
    <text evidence="1">In the C-terminal section; belongs to the transposase 35 family.</text>
</comment>
<keyword evidence="4" id="KW-0862">Zinc</keyword>
<keyword evidence="11" id="KW-1185">Reference proteome</keyword>
<reference evidence="10 11" key="1">
    <citation type="journal article" date="2017" name="Nat. Commun.">
        <title>'ARMAN' archaea depend on association with euryarchaeal host in culture and in situ.</title>
        <authorList>
            <person name="Golyshina O."/>
            <person name="Toshchakov S."/>
            <person name="Makarova K."/>
            <person name="Gavrilov S."/>
            <person name="Korzhenkov A."/>
            <person name="La Cono V."/>
            <person name="Arcadi E."/>
            <person name="Nechitaylo T."/>
            <person name="Ferrer M."/>
            <person name="Kublanov I."/>
            <person name="Wolf Y."/>
            <person name="Yakimov M."/>
            <person name="Golyshin P."/>
            <person name="Slesarev A."/>
            <person name="Kozyavkin S."/>
        </authorList>
    </citation>
    <scope>NUCLEOTIDE SEQUENCE [LARGE SCALE GENOMIC DNA]</scope>
    <source>
        <strain evidence="10 11">Mia14</strain>
    </source>
</reference>
<dbReference type="GO" id="GO:0003677">
    <property type="term" value="F:DNA binding"/>
    <property type="evidence" value="ECO:0007669"/>
    <property type="project" value="UniProtKB-KW"/>
</dbReference>
<name>A0A218NNK6_9ARCH</name>
<evidence type="ECO:0000256" key="3">
    <source>
        <dbReference type="ARBA" id="ARBA00022723"/>
    </source>
</evidence>
<evidence type="ECO:0000259" key="9">
    <source>
        <dbReference type="Pfam" id="PF12323"/>
    </source>
</evidence>
<dbReference type="NCBIfam" id="NF040570">
    <property type="entry name" value="guided_TnpB"/>
    <property type="match status" value="1"/>
</dbReference>
<evidence type="ECO:0000256" key="1">
    <source>
        <dbReference type="ARBA" id="ARBA00008761"/>
    </source>
</evidence>
<dbReference type="InterPro" id="IPR010095">
    <property type="entry name" value="Cas12f1-like_TNB"/>
</dbReference>
<dbReference type="Pfam" id="PF07282">
    <property type="entry name" value="Cas12f1-like_TNB"/>
    <property type="match status" value="1"/>
</dbReference>
<dbReference type="GeneID" id="33314317"/>
<dbReference type="Pfam" id="PF12323">
    <property type="entry name" value="HTH_OrfB_IS605"/>
    <property type="match status" value="1"/>
</dbReference>
<sequence>MNGYTNNMDSTRAYKFRIYPDTKRQNEIDERLILAQQFYNKILEKSIESYKNGKAKASMAQFNRFVKEIIQDDKKYLKLYSQTRCEIEYRLLKAYQNFFRRIKEGNRKAGFPRFRSRDRYKSITYPQYNGSFSIKRGRLRVSRIGTMRIELHRKIEGTIKTLAIKREGKDYYAIFTTANEIKIPQLKDTNPVGIDMGLHSFIGMSSRMKIEKPRFVRKRAKHLARWQRRIAKREKGSKRRENAKNHLQKEWEHVTEQSDDFSHKLSNKLVNSGYTSFAVEDLHIQNMAKNHNFAQAIYNASWNRFIQMLSYKAESAGMKVIRVDARNTTQECSNYHCIKEGGERLALKDRVYNCNRCGMQLDRDINASINILHRATTLGQRGSHAQGDMASAVQQELKSRIAELRTDKTHPLRDAVFA</sequence>
<evidence type="ECO:0000259" key="8">
    <source>
        <dbReference type="Pfam" id="PF07282"/>
    </source>
</evidence>
<keyword evidence="5" id="KW-0238">DNA-binding</keyword>
<feature type="domain" description="Transposase putative helix-turn-helix" evidence="9">
    <location>
        <begin position="8"/>
        <end position="54"/>
    </location>
</feature>
<organism evidence="10 11">
    <name type="scientific">Candidatus Mancarchaeum acidiphilum</name>
    <dbReference type="NCBI Taxonomy" id="1920749"/>
    <lineage>
        <taxon>Archaea</taxon>
        <taxon>Candidatus Micrarchaeota</taxon>
        <taxon>Candidatus Mancarchaeum</taxon>
    </lineage>
</organism>
<gene>
    <name evidence="10" type="ORF">Mia14_0765</name>
</gene>
<dbReference type="KEGG" id="marh:Mia14_0765"/>
<dbReference type="RefSeq" id="WP_088820322.1">
    <property type="nucleotide sequence ID" value="NZ_CP019964.1"/>
</dbReference>
<feature type="domain" description="Cas12f1-like TNB" evidence="8">
    <location>
        <begin position="302"/>
        <end position="371"/>
    </location>
</feature>
<evidence type="ECO:0000256" key="2">
    <source>
        <dbReference type="ARBA" id="ARBA00022578"/>
    </source>
</evidence>
<evidence type="ECO:0000313" key="10">
    <source>
        <dbReference type="EMBL" id="ASI14060.1"/>
    </source>
</evidence>
<dbReference type="Proteomes" id="UP000197679">
    <property type="component" value="Chromosome"/>
</dbReference>
<evidence type="ECO:0000256" key="5">
    <source>
        <dbReference type="ARBA" id="ARBA00023125"/>
    </source>
</evidence>
<keyword evidence="6" id="KW-0233">DNA recombination</keyword>
<dbReference type="InterPro" id="IPR021027">
    <property type="entry name" value="Transposase_put_HTH"/>
</dbReference>
<dbReference type="NCBIfam" id="TIGR01766">
    <property type="entry name" value="IS200/IS605 family accessory protein TnpB-like domain"/>
    <property type="match status" value="1"/>
</dbReference>
<proteinExistence type="inferred from homology"/>
<keyword evidence="2" id="KW-0815">Transposition</keyword>
<accession>A0A218NNK6</accession>
<evidence type="ECO:0000256" key="4">
    <source>
        <dbReference type="ARBA" id="ARBA00022833"/>
    </source>
</evidence>
<dbReference type="GO" id="GO:0046872">
    <property type="term" value="F:metal ion binding"/>
    <property type="evidence" value="ECO:0007669"/>
    <property type="project" value="UniProtKB-KW"/>
</dbReference>
<protein>
    <submittedName>
        <fullName evidence="10">IS200/IS605 family transposase OrfB</fullName>
    </submittedName>
</protein>
<dbReference type="GO" id="GO:0006310">
    <property type="term" value="P:DNA recombination"/>
    <property type="evidence" value="ECO:0007669"/>
    <property type="project" value="UniProtKB-KW"/>
</dbReference>
<keyword evidence="3" id="KW-0479">Metal-binding</keyword>
<dbReference type="InterPro" id="IPR001959">
    <property type="entry name" value="Transposase"/>
</dbReference>
<feature type="domain" description="Probable transposase IS891/IS1136/IS1341" evidence="7">
    <location>
        <begin position="183"/>
        <end position="290"/>
    </location>
</feature>
<dbReference type="OrthoDB" id="120490at2157"/>
<evidence type="ECO:0000256" key="6">
    <source>
        <dbReference type="ARBA" id="ARBA00023172"/>
    </source>
</evidence>